<comment type="caution">
    <text evidence="1">The sequence shown here is derived from an EMBL/GenBank/DDBJ whole genome shotgun (WGS) entry which is preliminary data.</text>
</comment>
<gene>
    <name evidence="1" type="ORF">F7D73_01375</name>
</gene>
<dbReference type="RefSeq" id="WP_153121952.1">
    <property type="nucleotide sequence ID" value="NZ_VZCB01000013.1"/>
</dbReference>
<name>A0A6G1TWV5_9BACT</name>
<evidence type="ECO:0000313" key="1">
    <source>
        <dbReference type="EMBL" id="MQN79636.1"/>
    </source>
</evidence>
<evidence type="ECO:0000313" key="2">
    <source>
        <dbReference type="Proteomes" id="UP000480425"/>
    </source>
</evidence>
<dbReference type="EMBL" id="VZCB01000013">
    <property type="protein sequence ID" value="MQN79636.1"/>
    <property type="molecule type" value="Genomic_DNA"/>
</dbReference>
<evidence type="ECO:0008006" key="3">
    <source>
        <dbReference type="Google" id="ProtNLM"/>
    </source>
</evidence>
<dbReference type="Proteomes" id="UP000480425">
    <property type="component" value="Unassembled WGS sequence"/>
</dbReference>
<protein>
    <recommendedName>
        <fullName evidence="3">Major fimbrial subunit protein N-terminal domain-containing protein</fullName>
    </recommendedName>
</protein>
<dbReference type="PROSITE" id="PS51257">
    <property type="entry name" value="PROKAR_LIPOPROTEIN"/>
    <property type="match status" value="1"/>
</dbReference>
<dbReference type="OrthoDB" id="1086656at2"/>
<reference evidence="1 2" key="1">
    <citation type="submission" date="2019-09" db="EMBL/GenBank/DDBJ databases">
        <title>Distinct polysaccharide growth profiles of human intestinal Prevotella copri isolates.</title>
        <authorList>
            <person name="Fehlner-Peach H."/>
            <person name="Magnabosco C."/>
            <person name="Raghavan V."/>
            <person name="Scher J.U."/>
            <person name="Tett A."/>
            <person name="Cox L.M."/>
            <person name="Gottsegen C."/>
            <person name="Watters A."/>
            <person name="Wiltshire- Gordon J.D."/>
            <person name="Segata N."/>
            <person name="Bonneau R."/>
            <person name="Littman D.R."/>
        </authorList>
    </citation>
    <scope>NUCLEOTIDE SEQUENCE [LARGE SCALE GENOMIC DNA]</scope>
    <source>
        <strain evidence="2">iA622</strain>
    </source>
</reference>
<sequence length="397" mass="44546">MNHITKYIFAILSLIMLAGCSEKDEVRPMDTLAPISLTLSVPADKTNTRVGDPGADTNDQVDWDRLTIIVAYKEKTQGDEIIDGAPLKMVYYDTYTKEEFDRKNLVTHATSTLSGPDANGFRTYTMYLPLGTCCVYGVTYSSGQRLNLEEMLDGIAKDGKNHNSDIYDLQISNDYAKPSGGTTDIAKFISVATGYALKLDPEAQIFTNDRDIKVEKNINADINTKQYWRMVLGRLAAKIDIQWDAKGAYEKDKDGNLKYTNVKVSQFTYHGEQANQESTISGSGNGRLFPTLYTLYHQEVSSRSSVSGHTTFVNTSEISKRNGRVYHYTFPDGAIPPRHTFKLDTEKEGTKKPYNVTFDMSNLKDGFIPARWYKINVKISGTQLKGEQNITINNFNI</sequence>
<dbReference type="AlphaFoldDB" id="A0A6G1TWV5"/>
<proteinExistence type="predicted"/>
<organism evidence="1 2">
    <name type="scientific">Segatella copri</name>
    <dbReference type="NCBI Taxonomy" id="165179"/>
    <lineage>
        <taxon>Bacteria</taxon>
        <taxon>Pseudomonadati</taxon>
        <taxon>Bacteroidota</taxon>
        <taxon>Bacteroidia</taxon>
        <taxon>Bacteroidales</taxon>
        <taxon>Prevotellaceae</taxon>
        <taxon>Segatella</taxon>
    </lineage>
</organism>
<accession>A0A6G1TWV5</accession>